<protein>
    <submittedName>
        <fullName evidence="1">Uncharacterized protein</fullName>
    </submittedName>
</protein>
<comment type="caution">
    <text evidence="1">The sequence shown here is derived from an EMBL/GenBank/DDBJ whole genome shotgun (WGS) entry which is preliminary data.</text>
</comment>
<reference evidence="1 2" key="1">
    <citation type="submission" date="2019-06" db="EMBL/GenBank/DDBJ databases">
        <authorList>
            <person name="Palmer J.M."/>
        </authorList>
    </citation>
    <scope>NUCLEOTIDE SEQUENCE [LARGE SCALE GENOMIC DNA]</scope>
    <source>
        <strain evidence="1 2">TWF102</strain>
    </source>
</reference>
<dbReference type="AlphaFoldDB" id="A0A7C8NJ95"/>
<name>A0A7C8NJ95_ORBOL</name>
<evidence type="ECO:0000313" key="2">
    <source>
        <dbReference type="Proteomes" id="UP000475325"/>
    </source>
</evidence>
<evidence type="ECO:0000313" key="1">
    <source>
        <dbReference type="EMBL" id="KAF3110675.1"/>
    </source>
</evidence>
<sequence>MRGCDVCGGRVAMHSSPVQSGGIDHGKWPYSEQLSYRPVRTYRTARHSSQWRPCRSRQHAFSFVVSSTQFDANTPCIAWMFGLHFNWQTSPSILRLRYTNVHSHLAAFALAKFCEAEGGVLPLN</sequence>
<dbReference type="Proteomes" id="UP000475325">
    <property type="component" value="Unassembled WGS sequence"/>
</dbReference>
<gene>
    <name evidence="1" type="ORF">TWF102_008240</name>
</gene>
<accession>A0A7C8NJ95</accession>
<organism evidence="1 2">
    <name type="scientific">Orbilia oligospora</name>
    <name type="common">Nematode-trapping fungus</name>
    <name type="synonym">Arthrobotrys oligospora</name>
    <dbReference type="NCBI Taxonomy" id="2813651"/>
    <lineage>
        <taxon>Eukaryota</taxon>
        <taxon>Fungi</taxon>
        <taxon>Dikarya</taxon>
        <taxon>Ascomycota</taxon>
        <taxon>Pezizomycotina</taxon>
        <taxon>Orbiliomycetes</taxon>
        <taxon>Orbiliales</taxon>
        <taxon>Orbiliaceae</taxon>
        <taxon>Orbilia</taxon>
    </lineage>
</organism>
<dbReference type="EMBL" id="WIQW01000005">
    <property type="protein sequence ID" value="KAF3110675.1"/>
    <property type="molecule type" value="Genomic_DNA"/>
</dbReference>
<proteinExistence type="predicted"/>